<evidence type="ECO:0000256" key="1">
    <source>
        <dbReference type="SAM" id="MobiDB-lite"/>
    </source>
</evidence>
<evidence type="ECO:0000313" key="4">
    <source>
        <dbReference type="Proteomes" id="UP000283090"/>
    </source>
</evidence>
<gene>
    <name evidence="3" type="ORF">DFL_004603</name>
</gene>
<dbReference type="EMBL" id="SAEB01000006">
    <property type="protein sequence ID" value="RVD86321.1"/>
    <property type="molecule type" value="Genomic_DNA"/>
</dbReference>
<reference evidence="3 4" key="1">
    <citation type="submission" date="2019-01" db="EMBL/GenBank/DDBJ databases">
        <title>Intercellular communication is required for trap formation in the nematode-trapping fungus Duddingtonia flagrans.</title>
        <authorList>
            <person name="Youssar L."/>
            <person name="Wernet V."/>
            <person name="Hensel N."/>
            <person name="Hildebrandt H.-G."/>
            <person name="Fischer R."/>
        </authorList>
    </citation>
    <scope>NUCLEOTIDE SEQUENCE [LARGE SCALE GENOMIC DNA]</scope>
    <source>
        <strain evidence="3 4">CBS H-5679</strain>
    </source>
</reference>
<proteinExistence type="predicted"/>
<evidence type="ECO:0000256" key="2">
    <source>
        <dbReference type="SAM" id="SignalP"/>
    </source>
</evidence>
<name>A0A437A515_ARTFL</name>
<keyword evidence="4" id="KW-1185">Reference proteome</keyword>
<dbReference type="OrthoDB" id="5412827at2759"/>
<protein>
    <submittedName>
        <fullName evidence="3">Uncharacterized protein</fullName>
    </submittedName>
</protein>
<feature type="chain" id="PRO_5019067840" evidence="2">
    <location>
        <begin position="20"/>
        <end position="169"/>
    </location>
</feature>
<keyword evidence="2" id="KW-0732">Signal</keyword>
<feature type="region of interest" description="Disordered" evidence="1">
    <location>
        <begin position="75"/>
        <end position="101"/>
    </location>
</feature>
<dbReference type="AlphaFoldDB" id="A0A437A515"/>
<organism evidence="3 4">
    <name type="scientific">Arthrobotrys flagrans</name>
    <name type="common">Nematode-trapping fungus</name>
    <name type="synonym">Trichothecium flagrans</name>
    <dbReference type="NCBI Taxonomy" id="97331"/>
    <lineage>
        <taxon>Eukaryota</taxon>
        <taxon>Fungi</taxon>
        <taxon>Dikarya</taxon>
        <taxon>Ascomycota</taxon>
        <taxon>Pezizomycotina</taxon>
        <taxon>Orbiliomycetes</taxon>
        <taxon>Orbiliales</taxon>
        <taxon>Orbiliaceae</taxon>
        <taxon>Arthrobotrys</taxon>
    </lineage>
</organism>
<feature type="compositionally biased region" description="Low complexity" evidence="1">
    <location>
        <begin position="75"/>
        <end position="97"/>
    </location>
</feature>
<sequence>MRFPYSLPLFLLHLLTISSTPVASLSLNPLPFLKRAFNFSYLPYTLVAVGKDGYPTTLTVSFTIIIYRDQPSTTSRKTTSKKVSSTEGTTKPTGTSTTKREGFVQTVTKRKTVTKYRTNTVTERLARTQTVTKYVTRVSTVKEIQTVTETVYAGWFEDVETVVVTEWGK</sequence>
<dbReference type="Proteomes" id="UP000283090">
    <property type="component" value="Unassembled WGS sequence"/>
</dbReference>
<feature type="signal peptide" evidence="2">
    <location>
        <begin position="1"/>
        <end position="19"/>
    </location>
</feature>
<comment type="caution">
    <text evidence="3">The sequence shown here is derived from an EMBL/GenBank/DDBJ whole genome shotgun (WGS) entry which is preliminary data.</text>
</comment>
<dbReference type="RefSeq" id="XP_067491865.1">
    <property type="nucleotide sequence ID" value="XM_067633725.1"/>
</dbReference>
<dbReference type="GeneID" id="93586914"/>
<accession>A0A437A515</accession>
<evidence type="ECO:0000313" key="3">
    <source>
        <dbReference type="EMBL" id="RVD86321.1"/>
    </source>
</evidence>
<dbReference type="VEuPathDB" id="FungiDB:DFL_004603"/>